<gene>
    <name evidence="3" type="ORF">NC803_01345</name>
    <name evidence="4" type="ORF">NC856_01400</name>
</gene>
<dbReference type="GO" id="GO:0003824">
    <property type="term" value="F:catalytic activity"/>
    <property type="evidence" value="ECO:0007669"/>
    <property type="project" value="UniProtKB-ARBA"/>
</dbReference>
<proteinExistence type="predicted"/>
<evidence type="ECO:0000259" key="2">
    <source>
        <dbReference type="SMART" id="SM00922"/>
    </source>
</evidence>
<reference evidence="3" key="1">
    <citation type="submission" date="2022-04" db="EMBL/GenBank/DDBJ databases">
        <title>Brenneria sp. isolated from walnut trees in Serbia.</title>
        <authorList>
            <person name="Gasic K."/>
            <person name="Zlatkovic N."/>
            <person name="Kuzmanovic N."/>
        </authorList>
    </citation>
    <scope>NUCLEOTIDE SEQUENCE</scope>
    <source>
        <strain evidence="4">KBI 423</strain>
        <strain evidence="3">KBI 447</strain>
    </source>
</reference>
<dbReference type="InterPro" id="IPR013342">
    <property type="entry name" value="Mandelate_racemase_C"/>
</dbReference>
<dbReference type="Proteomes" id="UP001165568">
    <property type="component" value="Unassembled WGS sequence"/>
</dbReference>
<dbReference type="EMBL" id="JAMPJT010000001">
    <property type="protein sequence ID" value="MCV9877500.1"/>
    <property type="molecule type" value="Genomic_DNA"/>
</dbReference>
<dbReference type="GO" id="GO:0046872">
    <property type="term" value="F:metal ion binding"/>
    <property type="evidence" value="ECO:0007669"/>
    <property type="project" value="UniProtKB-KW"/>
</dbReference>
<dbReference type="Pfam" id="PF13378">
    <property type="entry name" value="MR_MLE_C"/>
    <property type="match status" value="1"/>
</dbReference>
<evidence type="ECO:0000313" key="4">
    <source>
        <dbReference type="EMBL" id="MCV9880934.1"/>
    </source>
</evidence>
<dbReference type="InterPro" id="IPR029017">
    <property type="entry name" value="Enolase-like_N"/>
</dbReference>
<evidence type="ECO:0000313" key="3">
    <source>
        <dbReference type="EMBL" id="MCV9877500.1"/>
    </source>
</evidence>
<accession>A0AA41XVI2</accession>
<dbReference type="Proteomes" id="UP001165569">
    <property type="component" value="Unassembled WGS sequence"/>
</dbReference>
<dbReference type="PANTHER" id="PTHR48073">
    <property type="entry name" value="O-SUCCINYLBENZOATE SYNTHASE-RELATED"/>
    <property type="match status" value="1"/>
</dbReference>
<dbReference type="AlphaFoldDB" id="A0AA41XVI2"/>
<organism evidence="3 6">
    <name type="scientific">Brenneria izbisi</name>
    <dbReference type="NCBI Taxonomy" id="2939450"/>
    <lineage>
        <taxon>Bacteria</taxon>
        <taxon>Pseudomonadati</taxon>
        <taxon>Pseudomonadota</taxon>
        <taxon>Gammaproteobacteria</taxon>
        <taxon>Enterobacterales</taxon>
        <taxon>Pectobacteriaceae</taxon>
        <taxon>Brenneria</taxon>
    </lineage>
</organism>
<evidence type="ECO:0000313" key="6">
    <source>
        <dbReference type="Proteomes" id="UP001165569"/>
    </source>
</evidence>
<feature type="domain" description="Mandelate racemase/muconate lactonizing enzyme C-terminal" evidence="2">
    <location>
        <begin position="160"/>
        <end position="247"/>
    </location>
</feature>
<protein>
    <recommendedName>
        <fullName evidence="2">Mandelate racemase/muconate lactonizing enzyme C-terminal domain-containing protein</fullName>
    </recommendedName>
</protein>
<dbReference type="RefSeq" id="WP_264088623.1">
    <property type="nucleotide sequence ID" value="NZ_JAMPJT010000001.1"/>
</dbReference>
<dbReference type="Gene3D" id="3.30.390.10">
    <property type="entry name" value="Enolase-like, N-terminal domain"/>
    <property type="match status" value="1"/>
</dbReference>
<name>A0AA41XVI2_9GAMM</name>
<comment type="caution">
    <text evidence="3">The sequence shown here is derived from an EMBL/GenBank/DDBJ whole genome shotgun (WGS) entry which is preliminary data.</text>
</comment>
<dbReference type="Gene3D" id="3.20.20.120">
    <property type="entry name" value="Enolase-like C-terminal domain"/>
    <property type="match status" value="1"/>
</dbReference>
<dbReference type="InterPro" id="IPR036849">
    <property type="entry name" value="Enolase-like_C_sf"/>
</dbReference>
<evidence type="ECO:0000256" key="1">
    <source>
        <dbReference type="ARBA" id="ARBA00022723"/>
    </source>
</evidence>
<dbReference type="SUPFAM" id="SSF51604">
    <property type="entry name" value="Enolase C-terminal domain-like"/>
    <property type="match status" value="1"/>
</dbReference>
<keyword evidence="1" id="KW-0479">Metal-binding</keyword>
<dbReference type="SMART" id="SM00922">
    <property type="entry name" value="MR_MLE"/>
    <property type="match status" value="1"/>
</dbReference>
<dbReference type="PANTHER" id="PTHR48073:SF2">
    <property type="entry name" value="O-SUCCINYLBENZOATE SYNTHASE"/>
    <property type="match status" value="1"/>
</dbReference>
<keyword evidence="5" id="KW-1185">Reference proteome</keyword>
<dbReference type="InterPro" id="IPR029065">
    <property type="entry name" value="Enolase_C-like"/>
</dbReference>
<evidence type="ECO:0000313" key="5">
    <source>
        <dbReference type="Proteomes" id="UP001165568"/>
    </source>
</evidence>
<dbReference type="SFLD" id="SFLDS00001">
    <property type="entry name" value="Enolase"/>
    <property type="match status" value="1"/>
</dbReference>
<sequence length="390" mass="43747">MLRAFIYNVDQEMETSFGHAAKIRRNAESVILKLEMEDLRGLGECAPRKYVTGETCQSVIKAAEYVNLHHIHLLLMNLDSYELVRFLYENGTANVLKLPPGKNVECLFELAFLDLLAQKEKVSVSQLIHKALNKFDEPLACKTVKFTKVIDFTCVDKSNLGDLKEASVIKIKVDNDINRTVNLVKQLREEVGPETIIIIDANMSWSRSLALLHMDALKNDHGIIYEEPIKKGDFEGLMALRQRTGSKVMLDESLTGIDDAIASLANKSCELFNIRLAKCGGILSALRLIEFARKHNYQYQIGVQVAEVGPLIAAERQLALLCSDFITMEAGQYDLFFKDMIICPIPLIDRASLSIQLTSLCKGFGVVPSKELTRFTFKAITNPNLNNEFA</sequence>
<dbReference type="EMBL" id="JAMPJU010000001">
    <property type="protein sequence ID" value="MCV9880934.1"/>
    <property type="molecule type" value="Genomic_DNA"/>
</dbReference>
<dbReference type="SUPFAM" id="SSF54826">
    <property type="entry name" value="Enolase N-terminal domain-like"/>
    <property type="match status" value="1"/>
</dbReference>